<dbReference type="InterPro" id="IPR051239">
    <property type="entry name" value="2'-dNMP_N-hydrolase"/>
</dbReference>
<sequence length="178" mass="19623">MHRITAYLAGPDVFLQNAKAKADEVRALCRLHGVEPLIPADNDDQGASSEALTEDALSLRIFRKNVALIDRAALVFANLEPFRGPSADVGTVWEIGYAYSQGKRIFAYSSALSHYLTRVSPRTTVEGASWIDREGMLVENFGLFDNLMIHHSLSGLYADLPSLLVADEVQHALKRHGM</sequence>
<evidence type="ECO:0000313" key="2">
    <source>
        <dbReference type="Proteomes" id="UP000248926"/>
    </source>
</evidence>
<name>A0A328P4N6_9GAMM</name>
<dbReference type="Gene3D" id="3.40.50.450">
    <property type="match status" value="1"/>
</dbReference>
<gene>
    <name evidence="1" type="ORF">CA260_01300</name>
</gene>
<organism evidence="1 2">
    <name type="scientific">Dyella jiangningensis</name>
    <dbReference type="NCBI Taxonomy" id="1379159"/>
    <lineage>
        <taxon>Bacteria</taxon>
        <taxon>Pseudomonadati</taxon>
        <taxon>Pseudomonadota</taxon>
        <taxon>Gammaproteobacteria</taxon>
        <taxon>Lysobacterales</taxon>
        <taxon>Rhodanobacteraceae</taxon>
        <taxon>Dyella</taxon>
    </lineage>
</organism>
<dbReference type="GO" id="GO:0070694">
    <property type="term" value="F:5-hydroxymethyl-dUMP N-hydrolase activity"/>
    <property type="evidence" value="ECO:0007669"/>
    <property type="project" value="TreeGrafter"/>
</dbReference>
<dbReference type="OrthoDB" id="9795789at2"/>
<dbReference type="EMBL" id="NFZS01000001">
    <property type="protein sequence ID" value="RAO76590.1"/>
    <property type="molecule type" value="Genomic_DNA"/>
</dbReference>
<accession>A0A328P4N6</accession>
<evidence type="ECO:0000313" key="1">
    <source>
        <dbReference type="EMBL" id="RAO76590.1"/>
    </source>
</evidence>
<dbReference type="SUPFAM" id="SSF52309">
    <property type="entry name" value="N-(deoxy)ribosyltransferase-like"/>
    <property type="match status" value="1"/>
</dbReference>
<dbReference type="Proteomes" id="UP000248926">
    <property type="component" value="Unassembled WGS sequence"/>
</dbReference>
<comment type="caution">
    <text evidence="1">The sequence shown here is derived from an EMBL/GenBank/DDBJ whole genome shotgun (WGS) entry which is preliminary data.</text>
</comment>
<proteinExistence type="predicted"/>
<dbReference type="PANTHER" id="PTHR15364">
    <property type="entry name" value="2'-DEOXYNUCLEOSIDE 5'-PHOSPHATE N-HYDROLASE 1"/>
    <property type="match status" value="1"/>
</dbReference>
<evidence type="ECO:0008006" key="3">
    <source>
        <dbReference type="Google" id="ProtNLM"/>
    </source>
</evidence>
<reference evidence="1 2" key="1">
    <citation type="journal article" date="2018" name="Genet. Mol. Biol.">
        <title>The genome sequence of Dyella jiangningensis FCAV SCS01 from a lignocellulose-decomposing microbial consortium metagenome reveals potential for biotechnological applications.</title>
        <authorList>
            <person name="Desiderato J.G."/>
            <person name="Alvarenga D.O."/>
            <person name="Constancio M.T.L."/>
            <person name="Alves L.M.C."/>
            <person name="Varani A.M."/>
        </authorList>
    </citation>
    <scope>NUCLEOTIDE SEQUENCE [LARGE SCALE GENOMIC DNA]</scope>
    <source>
        <strain evidence="1 2">FCAV SCS01</strain>
    </source>
</reference>
<dbReference type="InterPro" id="IPR007710">
    <property type="entry name" value="Nucleoside_deoxyribTrfase"/>
</dbReference>
<dbReference type="GO" id="GO:0009159">
    <property type="term" value="P:deoxyribonucleoside monophosphate catabolic process"/>
    <property type="evidence" value="ECO:0007669"/>
    <property type="project" value="TreeGrafter"/>
</dbReference>
<keyword evidence="2" id="KW-1185">Reference proteome</keyword>
<dbReference type="RefSeq" id="WP_111980666.1">
    <property type="nucleotide sequence ID" value="NZ_NFZS01000001.1"/>
</dbReference>
<dbReference type="PANTHER" id="PTHR15364:SF0">
    <property type="entry name" value="2'-DEOXYNUCLEOSIDE 5'-PHOSPHATE N-HYDROLASE 1"/>
    <property type="match status" value="1"/>
</dbReference>
<dbReference type="Pfam" id="PF05014">
    <property type="entry name" value="Nuc_deoxyrib_tr"/>
    <property type="match status" value="1"/>
</dbReference>
<dbReference type="AlphaFoldDB" id="A0A328P4N6"/>
<protein>
    <recommendedName>
        <fullName evidence="3">Nucleoside 2-deoxyribosyltransferase</fullName>
    </recommendedName>
</protein>